<evidence type="ECO:0000313" key="3">
    <source>
        <dbReference type="Proteomes" id="UP000253250"/>
    </source>
</evidence>
<dbReference type="Gene3D" id="3.40.50.300">
    <property type="entry name" value="P-loop containing nucleotide triphosphate hydrolases"/>
    <property type="match status" value="1"/>
</dbReference>
<dbReference type="NCBIfam" id="NF046055">
    <property type="entry name" value="restr_BPTD_3080"/>
    <property type="match status" value="1"/>
</dbReference>
<comment type="caution">
    <text evidence="2">The sequence shown here is derived from an EMBL/GenBank/DDBJ whole genome shotgun (WGS) entry which is preliminary data.</text>
</comment>
<dbReference type="PANTHER" id="PTHR47396">
    <property type="entry name" value="TYPE I RESTRICTION ENZYME ECOKI R PROTEIN"/>
    <property type="match status" value="1"/>
</dbReference>
<dbReference type="InterPro" id="IPR006935">
    <property type="entry name" value="Helicase/UvrB_N"/>
</dbReference>
<name>A0A368HIH7_9GAMM</name>
<keyword evidence="2" id="KW-0378">Hydrolase</keyword>
<dbReference type="GO" id="GO:0005829">
    <property type="term" value="C:cytosol"/>
    <property type="evidence" value="ECO:0007669"/>
    <property type="project" value="TreeGrafter"/>
</dbReference>
<dbReference type="Proteomes" id="UP000253250">
    <property type="component" value="Unassembled WGS sequence"/>
</dbReference>
<reference evidence="2 3" key="1">
    <citation type="submission" date="2018-02" db="EMBL/GenBank/DDBJ databases">
        <title>Insights into the biology of acidophilic members of the Acidiferrobacteraceae family derived from comparative genomic analyses.</title>
        <authorList>
            <person name="Issotta F."/>
            <person name="Thyssen C."/>
            <person name="Mena C."/>
            <person name="Moya A."/>
            <person name="Bellenberg S."/>
            <person name="Sproer C."/>
            <person name="Covarrubias P.C."/>
            <person name="Sand W."/>
            <person name="Quatrini R."/>
            <person name="Vera M."/>
        </authorList>
    </citation>
    <scope>NUCLEOTIDE SEQUENCE [LARGE SCALE GENOMIC DNA]</scope>
    <source>
        <strain evidence="3">m-1</strain>
    </source>
</reference>
<feature type="domain" description="Helicase ATP-binding" evidence="1">
    <location>
        <begin position="112"/>
        <end position="321"/>
    </location>
</feature>
<dbReference type="AlphaFoldDB" id="A0A368HIH7"/>
<evidence type="ECO:0000313" key="2">
    <source>
        <dbReference type="EMBL" id="RCN57122.1"/>
    </source>
</evidence>
<protein>
    <submittedName>
        <fullName evidence="2">Hydrolase</fullName>
    </submittedName>
</protein>
<dbReference type="OrthoDB" id="9803459at2"/>
<dbReference type="EMBL" id="PSYR01000002">
    <property type="protein sequence ID" value="RCN57122.1"/>
    <property type="molecule type" value="Genomic_DNA"/>
</dbReference>
<dbReference type="PANTHER" id="PTHR47396:SF1">
    <property type="entry name" value="ATP-DEPENDENT HELICASE IRC3-RELATED"/>
    <property type="match status" value="1"/>
</dbReference>
<accession>A0A368HIH7</accession>
<keyword evidence="3" id="KW-1185">Reference proteome</keyword>
<dbReference type="InterPro" id="IPR050742">
    <property type="entry name" value="Helicase_Restrict-Modif_Enz"/>
</dbReference>
<dbReference type="Pfam" id="PF04851">
    <property type="entry name" value="ResIII"/>
    <property type="match status" value="1"/>
</dbReference>
<dbReference type="GO" id="GO:0016787">
    <property type="term" value="F:hydrolase activity"/>
    <property type="evidence" value="ECO:0007669"/>
    <property type="project" value="UniProtKB-KW"/>
</dbReference>
<organism evidence="2 3">
    <name type="scientific">Acidiferrobacter thiooxydans</name>
    <dbReference type="NCBI Taxonomy" id="163359"/>
    <lineage>
        <taxon>Bacteria</taxon>
        <taxon>Pseudomonadati</taxon>
        <taxon>Pseudomonadota</taxon>
        <taxon>Gammaproteobacteria</taxon>
        <taxon>Acidiferrobacterales</taxon>
        <taxon>Acidiferrobacteraceae</taxon>
        <taxon>Acidiferrobacter</taxon>
    </lineage>
</organism>
<sequence length="1053" mass="117668">MATHINAVENPIINTPYEEPKQHWHIEEGKAPQKRPGRRLASYFLRVPERAARGRRAAGQVEIFDEDVKGTEYLLDLANLLRQRVQDWRKREYQGATKVTRELIDLWRAPDRVQPLFYAQVEAAETVIFLVEGPHDLRQGIEVPLDEPGPAAKQAGYRAFQRYALKMATGSGKTTVIGMLAAWSILNKVADPQAPGYSDTVLILCPNITIRDRLQELKPELDELSLYRTRELVPVHRMMDLRRGEVFITNWHNLERRELSDVNGQSARVVKRGLPVETLRTIKVSATQSADEIQHQATVGAFRIVSVETKRDGTPKAFTVKETRYFESDAAFLQRILGGRKGRSSAILVMNDEAHHAYRRGAVDETDQYAVDEETAEADAREATIWIEGLDRINKALGGRGNGIRFCVDLSATPFYIQGSGNEVGKPFPWIVSDFSLLEAIEAGLVKVPQLPTEDGTGGEVPRYFNVWRWVQRQAQNDGHIGPVTVAEVMRYATSPIVTLAASWRETYAKWKEHFAQGNRKQDVPPVFIIVCRDTTIAKELYAWIADGSAQYGAGVPEFRNAFGREMTIRIDSKVDEDIATGGSQDETRRLRFVLETIGKTEWAGKKVPEEYAALVERNNRKALEDEDSRRVILNPDVPPGRDVRCIISVSMLSEGWDATTVTHVVGLRPFGSQLLCEQVVGRALRRTSYVVDPETNLFTEETAQIFGVPFELIPFKVEGGKPQPPSPPANHVYADPECAKYEIEFPVVEGYQDPGVIEVKVNWDRVGELVLDPDEVPDDVLLRGLTAQDGRLIAFGPGAAVRVNLEAWRKGVRTQQVAFELAKVLTEKWKADRGDSIPAHRLFPQMLGAATRFIDQHVEPIKTRAKQDFALNPYFGKAIAMLLNAMESVDGGGASQEKAILAPGAAATRSTRFVDFHTGKALHDVRKCHLNAAVFDSDWERQAAELLGAHATVEAWVKNDRLGLVVPYRKDGVSRKYLPDFIVELKNGGRLLVEIKGQIGDAMIKKAAAERWCRAVTNDGRFGRWEYRLCFGAGELGTVLDALAQEHGRAPA</sequence>
<dbReference type="RefSeq" id="WP_114283460.1">
    <property type="nucleotide sequence ID" value="NZ_PSYR01000002.1"/>
</dbReference>
<proteinExistence type="predicted"/>
<gene>
    <name evidence="2" type="ORF">C4900_07585</name>
</gene>
<dbReference type="InterPro" id="IPR027417">
    <property type="entry name" value="P-loop_NTPase"/>
</dbReference>
<evidence type="ECO:0000259" key="1">
    <source>
        <dbReference type="SMART" id="SM00487"/>
    </source>
</evidence>
<dbReference type="GO" id="GO:0003677">
    <property type="term" value="F:DNA binding"/>
    <property type="evidence" value="ECO:0007669"/>
    <property type="project" value="InterPro"/>
</dbReference>
<dbReference type="GO" id="GO:0005524">
    <property type="term" value="F:ATP binding"/>
    <property type="evidence" value="ECO:0007669"/>
    <property type="project" value="InterPro"/>
</dbReference>
<dbReference type="SMART" id="SM00487">
    <property type="entry name" value="DEXDc"/>
    <property type="match status" value="1"/>
</dbReference>
<dbReference type="InterPro" id="IPR014001">
    <property type="entry name" value="Helicase_ATP-bd"/>
</dbReference>
<dbReference type="SUPFAM" id="SSF52540">
    <property type="entry name" value="P-loop containing nucleoside triphosphate hydrolases"/>
    <property type="match status" value="1"/>
</dbReference>